<comment type="caution">
    <text evidence="7">The sequence shown here is derived from an EMBL/GenBank/DDBJ whole genome shotgun (WGS) entry which is preliminary data.</text>
</comment>
<evidence type="ECO:0000259" key="6">
    <source>
        <dbReference type="PROSITE" id="PS50893"/>
    </source>
</evidence>
<dbReference type="PANTHER" id="PTHR24223:SF399">
    <property type="entry name" value="ABC TRANSPORTER ATNG"/>
    <property type="match status" value="1"/>
</dbReference>
<evidence type="ECO:0000313" key="7">
    <source>
        <dbReference type="EMBL" id="KAJ8062553.1"/>
    </source>
</evidence>
<evidence type="ECO:0000256" key="1">
    <source>
        <dbReference type="ARBA" id="ARBA00022692"/>
    </source>
</evidence>
<keyword evidence="4" id="KW-1133">Transmembrane helix</keyword>
<dbReference type="PROSITE" id="PS50893">
    <property type="entry name" value="ABC_TRANSPORTER_2"/>
    <property type="match status" value="1"/>
</dbReference>
<dbReference type="GO" id="GO:0005524">
    <property type="term" value="F:ATP binding"/>
    <property type="evidence" value="ECO:0007669"/>
    <property type="project" value="UniProtKB-KW"/>
</dbReference>
<accession>A0A9X0DJ04</accession>
<dbReference type="AlphaFoldDB" id="A0A9X0DJ04"/>
<dbReference type="InterPro" id="IPR036640">
    <property type="entry name" value="ABC1_TM_sf"/>
</dbReference>
<dbReference type="Proteomes" id="UP001152300">
    <property type="component" value="Unassembled WGS sequence"/>
</dbReference>
<protein>
    <recommendedName>
        <fullName evidence="6">ABC transporter domain-containing protein</fullName>
    </recommendedName>
</protein>
<dbReference type="Gene3D" id="3.40.50.300">
    <property type="entry name" value="P-loop containing nucleotide triphosphate hydrolases"/>
    <property type="match status" value="1"/>
</dbReference>
<dbReference type="SMART" id="SM00382">
    <property type="entry name" value="AAA"/>
    <property type="match status" value="1"/>
</dbReference>
<dbReference type="GO" id="GO:0016887">
    <property type="term" value="F:ATP hydrolysis activity"/>
    <property type="evidence" value="ECO:0007669"/>
    <property type="project" value="InterPro"/>
</dbReference>
<organism evidence="7 8">
    <name type="scientific">Sclerotinia nivalis</name>
    <dbReference type="NCBI Taxonomy" id="352851"/>
    <lineage>
        <taxon>Eukaryota</taxon>
        <taxon>Fungi</taxon>
        <taxon>Dikarya</taxon>
        <taxon>Ascomycota</taxon>
        <taxon>Pezizomycotina</taxon>
        <taxon>Leotiomycetes</taxon>
        <taxon>Helotiales</taxon>
        <taxon>Sclerotiniaceae</taxon>
        <taxon>Sclerotinia</taxon>
    </lineage>
</organism>
<dbReference type="Pfam" id="PF00005">
    <property type="entry name" value="ABC_tran"/>
    <property type="match status" value="1"/>
</dbReference>
<keyword evidence="3" id="KW-0067">ATP-binding</keyword>
<feature type="domain" description="ABC transporter" evidence="6">
    <location>
        <begin position="141"/>
        <end position="337"/>
    </location>
</feature>
<sequence length="339" mass="37441">MEILVPSDIQSEDERLEELRLQAKFRWFTVWLNTLGNMPPALAPAVTLIVYAIKARVTNSNPLNTSQVFTSLALINLVTTPASELITSFPFAASCLGCVERIQEHLTRSSHHDKRVMNTKINLIKGESKDGHNLDAPIMCLSRLCISVNGGTGYLLRDLDLEFSQGSFTMVLGPSGSGKSTLLRAMFSEAKYSGTISINANRITYCPQNAWLFTGTIRQNICGLRVSAPDDAWYRSVLHACLLDDFLLGLIHGDNTCIEAQGSSLSGGQKQRIILARALYQRPQLILFDDVLSALDTKTEIQIMTRLFGRDGLISKLGATVIFVTHSRVGKQLQKMLSH</sequence>
<keyword evidence="8" id="KW-1185">Reference proteome</keyword>
<dbReference type="InterPro" id="IPR050173">
    <property type="entry name" value="ABC_transporter_C-like"/>
</dbReference>
<evidence type="ECO:0000256" key="4">
    <source>
        <dbReference type="ARBA" id="ARBA00022989"/>
    </source>
</evidence>
<dbReference type="InterPro" id="IPR027417">
    <property type="entry name" value="P-loop_NTPase"/>
</dbReference>
<dbReference type="InterPro" id="IPR003439">
    <property type="entry name" value="ABC_transporter-like_ATP-bd"/>
</dbReference>
<keyword evidence="2" id="KW-0547">Nucleotide-binding</keyword>
<name>A0A9X0DJ04_9HELO</name>
<dbReference type="PANTHER" id="PTHR24223">
    <property type="entry name" value="ATP-BINDING CASSETTE SUB-FAMILY C"/>
    <property type="match status" value="1"/>
</dbReference>
<dbReference type="GO" id="GO:0042626">
    <property type="term" value="F:ATPase-coupled transmembrane transporter activity"/>
    <property type="evidence" value="ECO:0007669"/>
    <property type="project" value="TreeGrafter"/>
</dbReference>
<dbReference type="PROSITE" id="PS00211">
    <property type="entry name" value="ABC_TRANSPORTER_1"/>
    <property type="match status" value="1"/>
</dbReference>
<evidence type="ECO:0000256" key="5">
    <source>
        <dbReference type="ARBA" id="ARBA00023136"/>
    </source>
</evidence>
<proteinExistence type="predicted"/>
<dbReference type="Gene3D" id="1.20.1560.10">
    <property type="entry name" value="ABC transporter type 1, transmembrane domain"/>
    <property type="match status" value="1"/>
</dbReference>
<dbReference type="InterPro" id="IPR003593">
    <property type="entry name" value="AAA+_ATPase"/>
</dbReference>
<keyword evidence="1" id="KW-0812">Transmembrane</keyword>
<dbReference type="OrthoDB" id="3543885at2759"/>
<dbReference type="SUPFAM" id="SSF52540">
    <property type="entry name" value="P-loop containing nucleoside triphosphate hydrolases"/>
    <property type="match status" value="1"/>
</dbReference>
<reference evidence="7" key="1">
    <citation type="submission" date="2022-11" db="EMBL/GenBank/DDBJ databases">
        <title>Genome Resource of Sclerotinia nivalis Strain SnTB1, a Plant Pathogen Isolated from American Ginseng.</title>
        <authorList>
            <person name="Fan S."/>
        </authorList>
    </citation>
    <scope>NUCLEOTIDE SEQUENCE</scope>
    <source>
        <strain evidence="7">SnTB1</strain>
    </source>
</reference>
<evidence type="ECO:0000313" key="8">
    <source>
        <dbReference type="Proteomes" id="UP001152300"/>
    </source>
</evidence>
<dbReference type="InterPro" id="IPR017871">
    <property type="entry name" value="ABC_transporter-like_CS"/>
</dbReference>
<dbReference type="GO" id="GO:0016020">
    <property type="term" value="C:membrane"/>
    <property type="evidence" value="ECO:0007669"/>
    <property type="project" value="InterPro"/>
</dbReference>
<gene>
    <name evidence="7" type="ORF">OCU04_009080</name>
</gene>
<evidence type="ECO:0000256" key="2">
    <source>
        <dbReference type="ARBA" id="ARBA00022741"/>
    </source>
</evidence>
<dbReference type="EMBL" id="JAPEIS010000010">
    <property type="protein sequence ID" value="KAJ8062553.1"/>
    <property type="molecule type" value="Genomic_DNA"/>
</dbReference>
<keyword evidence="5" id="KW-0472">Membrane</keyword>
<evidence type="ECO:0000256" key="3">
    <source>
        <dbReference type="ARBA" id="ARBA00022840"/>
    </source>
</evidence>